<sequence>MLMIENFLISGYTKRESKGVYRFNLNTERSEMSNLELVTEVNGPTYLTLDAHNHLYTVAAENGNGGTSAFSFDGNKGTKLNSVLAPGASNCFVAVDEKRGLVYAANYHLGEVRVYKRLSDGQIELADTVKHEDLHGPKPEQKGALCHFANLTPDNRLVVCDLGNDAVYTYAISDDGKLSDELIYFSAPGSGDRHITFSADGKFAYLACELDSTLEVLAYENGTFTLLQKISTLPETHTGFNGVAAIRLTADGKFLYLSNRGHDSIVTFKVAQNGASVERIGWTATEGNIPRDFNFNKTEDFIVVAHQDSDNLTLFERNKDTGALTVAQKDFYAPEITCVLPY</sequence>
<evidence type="ECO:0000313" key="3">
    <source>
        <dbReference type="Proteomes" id="UP000218181"/>
    </source>
</evidence>
<dbReference type="InterPro" id="IPR050282">
    <property type="entry name" value="Cycloisomerase_2"/>
</dbReference>
<dbReference type="GO" id="GO:0017057">
    <property type="term" value="F:6-phosphogluconolactonase activity"/>
    <property type="evidence" value="ECO:0007669"/>
    <property type="project" value="TreeGrafter"/>
</dbReference>
<proteinExistence type="inferred from homology"/>
<dbReference type="STRING" id="1291764.GCA_001311235_02148"/>
<dbReference type="AlphaFoldDB" id="A0A2A5RKK5"/>
<comment type="caution">
    <text evidence="2">The sequence shown here is derived from an EMBL/GenBank/DDBJ whole genome shotgun (WGS) entry which is preliminary data.</text>
</comment>
<dbReference type="Pfam" id="PF10282">
    <property type="entry name" value="Lactonase"/>
    <property type="match status" value="1"/>
</dbReference>
<name>A0A2A5RKK5_9LACT</name>
<evidence type="ECO:0000313" key="2">
    <source>
        <dbReference type="EMBL" id="PCR99699.1"/>
    </source>
</evidence>
<gene>
    <name evidence="2" type="ORF">RT41_GL001812</name>
</gene>
<dbReference type="PANTHER" id="PTHR30344:SF1">
    <property type="entry name" value="6-PHOSPHOGLUCONOLACTONASE"/>
    <property type="match status" value="1"/>
</dbReference>
<accession>A0A2A5RKK5</accession>
<reference evidence="2 3" key="1">
    <citation type="submission" date="2014-12" db="EMBL/GenBank/DDBJ databases">
        <title>Draft genome sequences of 10 type strains of Lactococcus.</title>
        <authorList>
            <person name="Sun Z."/>
            <person name="Zhong Z."/>
            <person name="Liu W."/>
            <person name="Zhang W."/>
            <person name="Zhang H."/>
        </authorList>
    </citation>
    <scope>NUCLEOTIDE SEQUENCE [LARGE SCALE GENOMIC DNA]</scope>
    <source>
        <strain evidence="2 3">JCM 16395</strain>
    </source>
</reference>
<dbReference type="InterPro" id="IPR019405">
    <property type="entry name" value="Lactonase_7-beta_prop"/>
</dbReference>
<dbReference type="GO" id="GO:0005829">
    <property type="term" value="C:cytosol"/>
    <property type="evidence" value="ECO:0007669"/>
    <property type="project" value="TreeGrafter"/>
</dbReference>
<dbReference type="PANTHER" id="PTHR30344">
    <property type="entry name" value="6-PHOSPHOGLUCONOLACTONASE-RELATED"/>
    <property type="match status" value="1"/>
</dbReference>
<evidence type="ECO:0000256" key="1">
    <source>
        <dbReference type="ARBA" id="ARBA00005564"/>
    </source>
</evidence>
<dbReference type="Gene3D" id="2.130.10.10">
    <property type="entry name" value="YVTN repeat-like/Quinoprotein amine dehydrogenase"/>
    <property type="match status" value="1"/>
</dbReference>
<protein>
    <recommendedName>
        <fullName evidence="4">6-phosphogluconolactonase</fullName>
    </recommendedName>
</protein>
<organism evidence="2 3">
    <name type="scientific">Lactococcus fujiensis JCM 16395</name>
    <dbReference type="NCBI Taxonomy" id="1291764"/>
    <lineage>
        <taxon>Bacteria</taxon>
        <taxon>Bacillati</taxon>
        <taxon>Bacillota</taxon>
        <taxon>Bacilli</taxon>
        <taxon>Lactobacillales</taxon>
        <taxon>Streptococcaceae</taxon>
        <taxon>Lactococcus</taxon>
    </lineage>
</organism>
<dbReference type="Proteomes" id="UP000218181">
    <property type="component" value="Unassembled WGS sequence"/>
</dbReference>
<dbReference type="InterPro" id="IPR015943">
    <property type="entry name" value="WD40/YVTN_repeat-like_dom_sf"/>
</dbReference>
<keyword evidence="3" id="KW-1185">Reference proteome</keyword>
<evidence type="ECO:0008006" key="4">
    <source>
        <dbReference type="Google" id="ProtNLM"/>
    </source>
</evidence>
<comment type="similarity">
    <text evidence="1">Belongs to the cycloisomerase 2 family.</text>
</comment>
<dbReference type="SUPFAM" id="SSF51004">
    <property type="entry name" value="C-terminal (heme d1) domain of cytochrome cd1-nitrite reductase"/>
    <property type="match status" value="1"/>
</dbReference>
<dbReference type="InterPro" id="IPR011048">
    <property type="entry name" value="Haem_d1_sf"/>
</dbReference>
<dbReference type="EMBL" id="JXJU01000007">
    <property type="protein sequence ID" value="PCR99699.1"/>
    <property type="molecule type" value="Genomic_DNA"/>
</dbReference>